<accession>U2QAV2</accession>
<dbReference type="AlphaFoldDB" id="U2QAV2"/>
<dbReference type="Proteomes" id="UP000016626">
    <property type="component" value="Unassembled WGS sequence"/>
</dbReference>
<comment type="caution">
    <text evidence="1">The sequence shown here is derived from an EMBL/GenBank/DDBJ whole genome shotgun (WGS) entry which is preliminary data.</text>
</comment>
<gene>
    <name evidence="1" type="ORF">HMPREF9015_00442</name>
</gene>
<organism evidence="1 2">
    <name type="scientific">Leptotrichia wadei (strain F0279)</name>
    <dbReference type="NCBI Taxonomy" id="888055"/>
    <lineage>
        <taxon>Bacteria</taxon>
        <taxon>Fusobacteriati</taxon>
        <taxon>Fusobacteriota</taxon>
        <taxon>Fusobacteriia</taxon>
        <taxon>Fusobacteriales</taxon>
        <taxon>Leptotrichiaceae</taxon>
        <taxon>Leptotrichia</taxon>
    </lineage>
</organism>
<protein>
    <submittedName>
        <fullName evidence="1">Uncharacterized protein</fullName>
    </submittedName>
</protein>
<reference evidence="1 2" key="1">
    <citation type="submission" date="2013-06" db="EMBL/GenBank/DDBJ databases">
        <authorList>
            <person name="Weinstock G."/>
            <person name="Sodergren E."/>
            <person name="Lobos E.A."/>
            <person name="Fulton L."/>
            <person name="Fulton R."/>
            <person name="Courtney L."/>
            <person name="Fronick C."/>
            <person name="O'Laughlin M."/>
            <person name="Godfrey J."/>
            <person name="Wilson R.M."/>
            <person name="Miner T."/>
            <person name="Farmer C."/>
            <person name="Delehaunty K."/>
            <person name="Cordes M."/>
            <person name="Minx P."/>
            <person name="Tomlinson C."/>
            <person name="Chen J."/>
            <person name="Wollam A."/>
            <person name="Pepin K.H."/>
            <person name="Bhonagiri V."/>
            <person name="Zhang X."/>
            <person name="Warren W."/>
            <person name="Mitreva M."/>
            <person name="Mardis E.R."/>
            <person name="Wilson R.K."/>
        </authorList>
    </citation>
    <scope>NUCLEOTIDE SEQUENCE [LARGE SCALE GENOMIC DNA]</scope>
    <source>
        <strain evidence="1 2">F0279</strain>
    </source>
</reference>
<evidence type="ECO:0000313" key="1">
    <source>
        <dbReference type="EMBL" id="ERK53531.1"/>
    </source>
</evidence>
<dbReference type="PATRIC" id="fig|888055.3.peg.425"/>
<dbReference type="EMBL" id="AWVM01000024">
    <property type="protein sequence ID" value="ERK53531.1"/>
    <property type="molecule type" value="Genomic_DNA"/>
</dbReference>
<sequence>MIFDNLNIRKNGKIIENVLYYRKVVLRPNLYEKYKCDKKN</sequence>
<evidence type="ECO:0000313" key="2">
    <source>
        <dbReference type="Proteomes" id="UP000016626"/>
    </source>
</evidence>
<dbReference type="HOGENOM" id="CLU_3291899_0_0_0"/>
<name>U2QAV2_LEPWF</name>
<proteinExistence type="predicted"/>